<organism evidence="1 2">
    <name type="scientific">Zea mays</name>
    <name type="common">Maize</name>
    <dbReference type="NCBI Taxonomy" id="4577"/>
    <lineage>
        <taxon>Eukaryota</taxon>
        <taxon>Viridiplantae</taxon>
        <taxon>Streptophyta</taxon>
        <taxon>Embryophyta</taxon>
        <taxon>Tracheophyta</taxon>
        <taxon>Spermatophyta</taxon>
        <taxon>Magnoliopsida</taxon>
        <taxon>Liliopsida</taxon>
        <taxon>Poales</taxon>
        <taxon>Poaceae</taxon>
        <taxon>PACMAD clade</taxon>
        <taxon>Panicoideae</taxon>
        <taxon>Andropogonodae</taxon>
        <taxon>Andropogoneae</taxon>
        <taxon>Tripsacinae</taxon>
        <taxon>Zea</taxon>
    </lineage>
</organism>
<evidence type="ECO:0000313" key="2">
    <source>
        <dbReference type="Proteomes" id="UP000251960"/>
    </source>
</evidence>
<reference evidence="1 2" key="1">
    <citation type="journal article" date="2018" name="Nat. Genet.">
        <title>Extensive intraspecific gene order and gene structural variations between Mo17 and other maize genomes.</title>
        <authorList>
            <person name="Sun S."/>
            <person name="Zhou Y."/>
            <person name="Chen J."/>
            <person name="Shi J."/>
            <person name="Zhao H."/>
            <person name="Zhao H."/>
            <person name="Song W."/>
            <person name="Zhang M."/>
            <person name="Cui Y."/>
            <person name="Dong X."/>
            <person name="Liu H."/>
            <person name="Ma X."/>
            <person name="Jiao Y."/>
            <person name="Wang B."/>
            <person name="Wei X."/>
            <person name="Stein J.C."/>
            <person name="Glaubitz J.C."/>
            <person name="Lu F."/>
            <person name="Yu G."/>
            <person name="Liang C."/>
            <person name="Fengler K."/>
            <person name="Li B."/>
            <person name="Rafalski A."/>
            <person name="Schnable P.S."/>
            <person name="Ware D.H."/>
            <person name="Buckler E.S."/>
            <person name="Lai J."/>
        </authorList>
    </citation>
    <scope>NUCLEOTIDE SEQUENCE [LARGE SCALE GENOMIC DNA]</scope>
    <source>
        <strain evidence="2">cv. Missouri 17</strain>
        <tissue evidence="1">Seedling</tissue>
    </source>
</reference>
<name>A0A3L6FWJ5_MAIZE</name>
<evidence type="ECO:0000313" key="1">
    <source>
        <dbReference type="EMBL" id="PWZ39242.1"/>
    </source>
</evidence>
<comment type="caution">
    <text evidence="1">The sequence shown here is derived from an EMBL/GenBank/DDBJ whole genome shotgun (WGS) entry which is preliminary data.</text>
</comment>
<protein>
    <submittedName>
        <fullName evidence="1">Uncharacterized protein</fullName>
    </submittedName>
</protein>
<accession>A0A3L6FWJ5</accession>
<dbReference type="Proteomes" id="UP000251960">
    <property type="component" value="Chromosome 2"/>
</dbReference>
<dbReference type="AlphaFoldDB" id="A0A3L6FWJ5"/>
<dbReference type="EMBL" id="NCVQ01000003">
    <property type="protein sequence ID" value="PWZ39242.1"/>
    <property type="molecule type" value="Genomic_DNA"/>
</dbReference>
<proteinExistence type="predicted"/>
<gene>
    <name evidence="1" type="ORF">Zm00014a_013352</name>
</gene>
<sequence length="21" mass="2456">MHVVPHQLYLLAKLVVYVGIY</sequence>